<dbReference type="InterPro" id="IPR018253">
    <property type="entry name" value="DnaJ_domain_CS"/>
</dbReference>
<dbReference type="Gene3D" id="1.10.287.110">
    <property type="entry name" value="DnaJ domain"/>
    <property type="match status" value="1"/>
</dbReference>
<feature type="region of interest" description="Disordered" evidence="1">
    <location>
        <begin position="35"/>
        <end position="56"/>
    </location>
</feature>
<feature type="non-terminal residue" evidence="3">
    <location>
        <position position="1"/>
    </location>
</feature>
<accession>A0A397RXR0</accession>
<dbReference type="SMART" id="SM00271">
    <property type="entry name" value="DnaJ"/>
    <property type="match status" value="1"/>
</dbReference>
<feature type="domain" description="J" evidence="2">
    <location>
        <begin position="6"/>
        <end position="81"/>
    </location>
</feature>
<dbReference type="PROSITE" id="PS00636">
    <property type="entry name" value="DNAJ_1"/>
    <property type="match status" value="1"/>
</dbReference>
<dbReference type="OrthoDB" id="10256793at2759"/>
<dbReference type="PROSITE" id="PS50076">
    <property type="entry name" value="DNAJ_2"/>
    <property type="match status" value="1"/>
</dbReference>
<sequence>FMSETNYYQILGVSKNASKAEIKAAYQKLAIKHHPDRLRQKLGREPTEKEKKQAEEEFKKISQAYEVLSNPEKRQNYDRYG</sequence>
<protein>
    <submittedName>
        <fullName evidence="3">DnaJ domain-containing protein</fullName>
    </submittedName>
</protein>
<evidence type="ECO:0000259" key="2">
    <source>
        <dbReference type="PROSITE" id="PS50076"/>
    </source>
</evidence>
<evidence type="ECO:0000313" key="3">
    <source>
        <dbReference type="EMBL" id="RIA79070.1"/>
    </source>
</evidence>
<dbReference type="Pfam" id="PF00226">
    <property type="entry name" value="DnaJ"/>
    <property type="match status" value="1"/>
</dbReference>
<dbReference type="AlphaFoldDB" id="A0A397RXR0"/>
<proteinExistence type="predicted"/>
<keyword evidence="4" id="KW-1185">Reference proteome</keyword>
<dbReference type="InterPro" id="IPR036869">
    <property type="entry name" value="J_dom_sf"/>
</dbReference>
<evidence type="ECO:0000313" key="4">
    <source>
        <dbReference type="Proteomes" id="UP000265703"/>
    </source>
</evidence>
<dbReference type="InterPro" id="IPR001623">
    <property type="entry name" value="DnaJ_domain"/>
</dbReference>
<evidence type="ECO:0000256" key="1">
    <source>
        <dbReference type="SAM" id="MobiDB-lite"/>
    </source>
</evidence>
<reference evidence="3 4" key="1">
    <citation type="submission" date="2018-06" db="EMBL/GenBank/DDBJ databases">
        <title>Comparative genomics reveals the genomic features of Rhizophagus irregularis, R. cerebriforme, R. diaphanum and Gigaspora rosea, and their symbiotic lifestyle signature.</title>
        <authorList>
            <person name="Morin E."/>
            <person name="San Clemente H."/>
            <person name="Chen E.C.H."/>
            <person name="De La Providencia I."/>
            <person name="Hainaut M."/>
            <person name="Kuo A."/>
            <person name="Kohler A."/>
            <person name="Murat C."/>
            <person name="Tang N."/>
            <person name="Roy S."/>
            <person name="Loubradou J."/>
            <person name="Henrissat B."/>
            <person name="Grigoriev I.V."/>
            <person name="Corradi N."/>
            <person name="Roux C."/>
            <person name="Martin F.M."/>
        </authorList>
    </citation>
    <scope>NUCLEOTIDE SEQUENCE [LARGE SCALE GENOMIC DNA]</scope>
    <source>
        <strain evidence="3 4">DAOM 227022</strain>
    </source>
</reference>
<organism evidence="3 4">
    <name type="scientific">Glomus cerebriforme</name>
    <dbReference type="NCBI Taxonomy" id="658196"/>
    <lineage>
        <taxon>Eukaryota</taxon>
        <taxon>Fungi</taxon>
        <taxon>Fungi incertae sedis</taxon>
        <taxon>Mucoromycota</taxon>
        <taxon>Glomeromycotina</taxon>
        <taxon>Glomeromycetes</taxon>
        <taxon>Glomerales</taxon>
        <taxon>Glomeraceae</taxon>
        <taxon>Glomus</taxon>
    </lineage>
</organism>
<feature type="compositionally biased region" description="Basic and acidic residues" evidence="1">
    <location>
        <begin position="37"/>
        <end position="56"/>
    </location>
</feature>
<feature type="non-terminal residue" evidence="3">
    <location>
        <position position="81"/>
    </location>
</feature>
<dbReference type="InterPro" id="IPR050817">
    <property type="entry name" value="DjlA_DnaK_co-chaperone"/>
</dbReference>
<gene>
    <name evidence="3" type="ORF">C1645_667570</name>
</gene>
<dbReference type="PRINTS" id="PR00625">
    <property type="entry name" value="JDOMAIN"/>
</dbReference>
<comment type="caution">
    <text evidence="3">The sequence shown here is derived from an EMBL/GenBank/DDBJ whole genome shotgun (WGS) entry which is preliminary data.</text>
</comment>
<name>A0A397RXR0_9GLOM</name>
<dbReference type="SUPFAM" id="SSF46565">
    <property type="entry name" value="Chaperone J-domain"/>
    <property type="match status" value="1"/>
</dbReference>
<dbReference type="EMBL" id="QKYT01001590">
    <property type="protein sequence ID" value="RIA79070.1"/>
    <property type="molecule type" value="Genomic_DNA"/>
</dbReference>
<dbReference type="Proteomes" id="UP000265703">
    <property type="component" value="Unassembled WGS sequence"/>
</dbReference>
<dbReference type="STRING" id="658196.A0A397RXR0"/>
<dbReference type="PANTHER" id="PTHR24074">
    <property type="entry name" value="CO-CHAPERONE PROTEIN DJLA"/>
    <property type="match status" value="1"/>
</dbReference>
<dbReference type="CDD" id="cd06257">
    <property type="entry name" value="DnaJ"/>
    <property type="match status" value="1"/>
</dbReference>